<dbReference type="Gene3D" id="1.10.760.10">
    <property type="entry name" value="Cytochrome c-like domain"/>
    <property type="match status" value="1"/>
</dbReference>
<accession>A0A9D7HLR4</accession>
<gene>
    <name evidence="6" type="ORF">IPH26_10280</name>
</gene>
<dbReference type="AlphaFoldDB" id="A0A9D7HLR4"/>
<evidence type="ECO:0000313" key="7">
    <source>
        <dbReference type="Proteomes" id="UP000807785"/>
    </source>
</evidence>
<evidence type="ECO:0000259" key="5">
    <source>
        <dbReference type="PROSITE" id="PS51007"/>
    </source>
</evidence>
<dbReference type="Proteomes" id="UP000807785">
    <property type="component" value="Unassembled WGS sequence"/>
</dbReference>
<name>A0A9D7HLR4_9PROT</name>
<feature type="domain" description="Cytochrome c" evidence="5">
    <location>
        <begin position="38"/>
        <end position="123"/>
    </location>
</feature>
<organism evidence="6 7">
    <name type="scientific">Candidatus Methylophosphatis roskildensis</name>
    <dbReference type="NCBI Taxonomy" id="2899263"/>
    <lineage>
        <taxon>Bacteria</taxon>
        <taxon>Pseudomonadati</taxon>
        <taxon>Pseudomonadota</taxon>
        <taxon>Betaproteobacteria</taxon>
        <taxon>Nitrosomonadales</taxon>
        <taxon>Sterolibacteriaceae</taxon>
        <taxon>Candidatus Methylophosphatis</taxon>
    </lineage>
</organism>
<dbReference type="GO" id="GO:0020037">
    <property type="term" value="F:heme binding"/>
    <property type="evidence" value="ECO:0007669"/>
    <property type="project" value="InterPro"/>
</dbReference>
<dbReference type="InterPro" id="IPR036909">
    <property type="entry name" value="Cyt_c-like_dom_sf"/>
</dbReference>
<dbReference type="SUPFAM" id="SSF46626">
    <property type="entry name" value="Cytochrome c"/>
    <property type="match status" value="1"/>
</dbReference>
<reference evidence="6" key="1">
    <citation type="submission" date="2020-10" db="EMBL/GenBank/DDBJ databases">
        <title>Connecting structure to function with the recovery of over 1000 high-quality activated sludge metagenome-assembled genomes encoding full-length rRNA genes using long-read sequencing.</title>
        <authorList>
            <person name="Singleton C.M."/>
            <person name="Petriglieri F."/>
            <person name="Kristensen J.M."/>
            <person name="Kirkegaard R.H."/>
            <person name="Michaelsen T.Y."/>
            <person name="Andersen M.H."/>
            <person name="Karst S.M."/>
            <person name="Dueholm M.S."/>
            <person name="Nielsen P.H."/>
            <person name="Albertsen M."/>
        </authorList>
    </citation>
    <scope>NUCLEOTIDE SEQUENCE</scope>
    <source>
        <strain evidence="6">Bjer_18-Q3-R1-45_BAT3C.347</strain>
    </source>
</reference>
<evidence type="ECO:0000256" key="4">
    <source>
        <dbReference type="PROSITE-ProRule" id="PRU00433"/>
    </source>
</evidence>
<evidence type="ECO:0000256" key="2">
    <source>
        <dbReference type="ARBA" id="ARBA00022723"/>
    </source>
</evidence>
<dbReference type="Pfam" id="PF00034">
    <property type="entry name" value="Cytochrom_C"/>
    <property type="match status" value="1"/>
</dbReference>
<dbReference type="GO" id="GO:0009055">
    <property type="term" value="F:electron transfer activity"/>
    <property type="evidence" value="ECO:0007669"/>
    <property type="project" value="InterPro"/>
</dbReference>
<dbReference type="EMBL" id="JADJEV010000003">
    <property type="protein sequence ID" value="MBK6973299.1"/>
    <property type="molecule type" value="Genomic_DNA"/>
</dbReference>
<evidence type="ECO:0000256" key="1">
    <source>
        <dbReference type="ARBA" id="ARBA00022617"/>
    </source>
</evidence>
<evidence type="ECO:0000256" key="3">
    <source>
        <dbReference type="ARBA" id="ARBA00023004"/>
    </source>
</evidence>
<protein>
    <submittedName>
        <fullName evidence="6">Cytochrome c</fullName>
    </submittedName>
</protein>
<comment type="caution">
    <text evidence="6">The sequence shown here is derived from an EMBL/GenBank/DDBJ whole genome shotgun (WGS) entry which is preliminary data.</text>
</comment>
<dbReference type="InterPro" id="IPR009056">
    <property type="entry name" value="Cyt_c-like_dom"/>
</dbReference>
<dbReference type="PROSITE" id="PS51007">
    <property type="entry name" value="CYTC"/>
    <property type="match status" value="1"/>
</dbReference>
<dbReference type="GO" id="GO:0046872">
    <property type="term" value="F:metal ion binding"/>
    <property type="evidence" value="ECO:0007669"/>
    <property type="project" value="UniProtKB-KW"/>
</dbReference>
<keyword evidence="2 4" id="KW-0479">Metal-binding</keyword>
<keyword evidence="1 4" id="KW-0349">Heme</keyword>
<proteinExistence type="predicted"/>
<sequence>MTRIQTLRPLMPLILAVLALPAIAQYLQVPKPSPGLMPNPAKGQRLYEKNCADCHGNDLKGSNKGPPFLHKVYEPSHHGDPAFQLAVRSGSRAHHWQFGEMPAVPGLTPDDVAHITAYIRMRQRRIGIQ</sequence>
<evidence type="ECO:0000313" key="6">
    <source>
        <dbReference type="EMBL" id="MBK6973299.1"/>
    </source>
</evidence>
<keyword evidence="3 4" id="KW-0408">Iron</keyword>